<evidence type="ECO:0000256" key="1">
    <source>
        <dbReference type="ARBA" id="ARBA00022737"/>
    </source>
</evidence>
<proteinExistence type="predicted"/>
<comment type="caution">
    <text evidence="4">The sequence shown here is derived from an EMBL/GenBank/DDBJ whole genome shotgun (WGS) entry which is preliminary data.</text>
</comment>
<sequence>MMFFLLLHGIRRVSNGGSLEGETARNWYDVDIPTERRKVRISVTGEAGCEQETLHMLAHDLGWALTSAAARICRPDWGYCGWCCPLHKLLPNDFDWDTNKRITSRAQCMYLVMCPTELQPLWHTAPPMQKAQPSGPPNRNHPAVIQHHAAQLWTRCTRAPKPKSSRFPGVGSDHANFRSIVAVHGLGANVDWSWTWKDPKTPGRHVNWLQHPDMLPTVVPRSRILLYNYDSRWHADAPKIRLSLCGEALIRSIRDFREGTTASRPIVFVGHSLGGNLIQHALLYANSDDAFRHIVTLTAGVIFLGSPLRGSEFQSLAKIVAWFSRFAGSHDGIVRNLAYDDENLMDTLHQFCRMRNTLSIATSCFFEIYETDYLKKMLGVGGPGRGRVVDEASACIPGLERISLAANHSELNKYSGPDDRSFQSVSAELRRLCADAPAVVQRRTKHALKEKPEARECLRDLFLTDPYEDMMALKRKKGGRAKDTCAWILGTDELTAWLASAPESTSPPTDVLWLHGNPGTGKSTMSIFLAEALSENFSKATNKTLAYFFCDSGYDTRKTATSLVRGLLLQLVQQHPQLVEHVLPKYVERGSHAFDSFDAVWAMFMKACADTATGRKYCVVDALDECTQDEQITLLKQIKETFRRDRSGGGLNVSLLITSRSYSEIRERLQVFPNRDLASFEDSRGDIDKFIDEKVADLKRMKNYTQAVAANVTRVLHEKAGGIFLWIGLACQELEKVASKNAVTRLEKIPTGLQSLYQQLLDTALQQDEDPGTIKQLLSFVIVARRPLTTRELAAACDLYQDEGEEERIQFTTEAIASCRLMIVVQDEKVLLLHQSVRDFLVNGTGSSSSISESEAHNGFASRCVDFLMATFSHQSRGKSAKEDRDLASYATEFWPEHAHMAKDKFRIDDEQTQFFAIDSEERESWWKDYSQERPWEPSGLSVFHVAARWGIPSLVDYALSSRKGLAVAPAHETSFISYIDSAYRDSRHTTPLEWCAESGHIEVLEVMLDRADAASPVDIAVVKAAAGNWQNGEAVMRLLLDRRGDQITITEEIVIAAAGNEENGEEVMELLLDRRGDQITITEEVVKAAVGNEENGKEVMELLLDRRGDQITIIEEVVKAAAGNQQNGKEVMALLLDRRGDQITITEEVVKAVVRNWQNGEQVIRLLLDRRGDQITITEEVVYTIARRFSEQVMRLLLDRRGGQITITEEVVKAAAGNQQNGKEVMALLLDRRGDQITITEEVVKAAAGNWQNGKEVIALLLDRRGDQITIIEEVVKAAAGNQQNGKEVMKLLLDRRGDQITITEEVVYTIAATFSGEVMALLLDQQGDQITITEEV</sequence>
<dbReference type="InterPro" id="IPR000073">
    <property type="entry name" value="AB_hydrolase_1"/>
</dbReference>
<dbReference type="Gene3D" id="1.20.5.340">
    <property type="match status" value="5"/>
</dbReference>
<dbReference type="Gene3D" id="3.40.50.1820">
    <property type="entry name" value="alpha/beta hydrolase"/>
    <property type="match status" value="1"/>
</dbReference>
<feature type="domain" description="NACHT" evidence="3">
    <location>
        <begin position="510"/>
        <end position="661"/>
    </location>
</feature>
<dbReference type="InterPro" id="IPR029058">
    <property type="entry name" value="AB_hydrolase_fold"/>
</dbReference>
<dbReference type="SUPFAM" id="SSF53474">
    <property type="entry name" value="alpha/beta-Hydrolases"/>
    <property type="match status" value="1"/>
</dbReference>
<accession>A0A8H6IWG0</accession>
<gene>
    <name evidence="4" type="ORF">CMUS01_15442</name>
</gene>
<keyword evidence="5" id="KW-1185">Reference proteome</keyword>
<dbReference type="InterPro" id="IPR056884">
    <property type="entry name" value="NPHP3-like_N"/>
</dbReference>
<dbReference type="Pfam" id="PF24883">
    <property type="entry name" value="NPHP3_N"/>
    <property type="match status" value="1"/>
</dbReference>
<dbReference type="PANTHER" id="PTHR10039">
    <property type="entry name" value="AMELOGENIN"/>
    <property type="match status" value="1"/>
</dbReference>
<evidence type="ECO:0000313" key="5">
    <source>
        <dbReference type="Proteomes" id="UP000639643"/>
    </source>
</evidence>
<dbReference type="InterPro" id="IPR007111">
    <property type="entry name" value="NACHT_NTPase"/>
</dbReference>
<evidence type="ECO:0000256" key="2">
    <source>
        <dbReference type="SAM" id="SignalP"/>
    </source>
</evidence>
<dbReference type="InterPro" id="IPR054471">
    <property type="entry name" value="GPIID_WHD"/>
</dbReference>
<dbReference type="OrthoDB" id="626167at2759"/>
<keyword evidence="1" id="KW-0677">Repeat</keyword>
<dbReference type="InterPro" id="IPR036770">
    <property type="entry name" value="Ankyrin_rpt-contain_sf"/>
</dbReference>
<dbReference type="PROSITE" id="PS50837">
    <property type="entry name" value="NACHT"/>
    <property type="match status" value="1"/>
</dbReference>
<evidence type="ECO:0000313" key="4">
    <source>
        <dbReference type="EMBL" id="KAF6802152.1"/>
    </source>
</evidence>
<feature type="signal peptide" evidence="2">
    <location>
        <begin position="1"/>
        <end position="16"/>
    </location>
</feature>
<name>A0A8H6IWG0_9PEZI</name>
<dbReference type="SUPFAM" id="SSF48403">
    <property type="entry name" value="Ankyrin repeat"/>
    <property type="match status" value="1"/>
</dbReference>
<dbReference type="Pfam" id="PF23397">
    <property type="entry name" value="DUF7104"/>
    <property type="match status" value="11"/>
</dbReference>
<dbReference type="InterPro" id="IPR055530">
    <property type="entry name" value="DUF7104"/>
</dbReference>
<dbReference type="Proteomes" id="UP000639643">
    <property type="component" value="Unassembled WGS sequence"/>
</dbReference>
<keyword evidence="2" id="KW-0732">Signal</keyword>
<reference evidence="4" key="1">
    <citation type="journal article" date="2020" name="Phytopathology">
        <title>Genome Sequence Resources of Colletotrichum truncatum, C. plurivorum, C. musicola, and C. sojae: Four Species Pathogenic to Soybean (Glycine max).</title>
        <authorList>
            <person name="Rogerio F."/>
            <person name="Boufleur T.R."/>
            <person name="Ciampi-Guillardi M."/>
            <person name="Sukno S.A."/>
            <person name="Thon M.R."/>
            <person name="Massola Junior N.S."/>
            <person name="Baroncelli R."/>
        </authorList>
    </citation>
    <scope>NUCLEOTIDE SEQUENCE</scope>
    <source>
        <strain evidence="4">LFN0074</strain>
    </source>
</reference>
<organism evidence="4 5">
    <name type="scientific">Colletotrichum musicola</name>
    <dbReference type="NCBI Taxonomy" id="2175873"/>
    <lineage>
        <taxon>Eukaryota</taxon>
        <taxon>Fungi</taxon>
        <taxon>Dikarya</taxon>
        <taxon>Ascomycota</taxon>
        <taxon>Pezizomycotina</taxon>
        <taxon>Sordariomycetes</taxon>
        <taxon>Hypocreomycetidae</taxon>
        <taxon>Glomerellales</taxon>
        <taxon>Glomerellaceae</taxon>
        <taxon>Colletotrichum</taxon>
        <taxon>Colletotrichum orchidearum species complex</taxon>
    </lineage>
</organism>
<dbReference type="PANTHER" id="PTHR10039:SF14">
    <property type="entry name" value="NACHT DOMAIN-CONTAINING PROTEIN"/>
    <property type="match status" value="1"/>
</dbReference>
<feature type="chain" id="PRO_5034380417" evidence="2">
    <location>
        <begin position="17"/>
        <end position="1338"/>
    </location>
</feature>
<dbReference type="InterPro" id="IPR027417">
    <property type="entry name" value="P-loop_NTPase"/>
</dbReference>
<evidence type="ECO:0000259" key="3">
    <source>
        <dbReference type="PROSITE" id="PS50837"/>
    </source>
</evidence>
<protein>
    <submittedName>
        <fullName evidence="4">Ankyrin domain protein</fullName>
    </submittedName>
</protein>
<dbReference type="Pfam" id="PF22939">
    <property type="entry name" value="WHD_GPIID"/>
    <property type="match status" value="1"/>
</dbReference>
<feature type="non-terminal residue" evidence="4">
    <location>
        <position position="1"/>
    </location>
</feature>
<dbReference type="EMBL" id="WIGM01001294">
    <property type="protein sequence ID" value="KAF6802152.1"/>
    <property type="molecule type" value="Genomic_DNA"/>
</dbReference>
<dbReference type="Pfam" id="PF12697">
    <property type="entry name" value="Abhydrolase_6"/>
    <property type="match status" value="1"/>
</dbReference>
<dbReference type="Gene3D" id="3.40.50.300">
    <property type="entry name" value="P-loop containing nucleotide triphosphate hydrolases"/>
    <property type="match status" value="1"/>
</dbReference>
<dbReference type="SUPFAM" id="SSF52540">
    <property type="entry name" value="P-loop containing nucleoside triphosphate hydrolases"/>
    <property type="match status" value="1"/>
</dbReference>